<keyword evidence="5" id="KW-1185">Reference proteome</keyword>
<evidence type="ECO:0000259" key="3">
    <source>
        <dbReference type="PROSITE" id="PS50103"/>
    </source>
</evidence>
<accession>A0A3N4IDX3</accession>
<feature type="domain" description="C3H1-type" evidence="3">
    <location>
        <begin position="339"/>
        <end position="367"/>
    </location>
</feature>
<keyword evidence="1" id="KW-0479">Metal-binding</keyword>
<feature type="zinc finger region" description="C3H1-type" evidence="1">
    <location>
        <begin position="339"/>
        <end position="367"/>
    </location>
</feature>
<evidence type="ECO:0000313" key="4">
    <source>
        <dbReference type="EMBL" id="RPA79914.1"/>
    </source>
</evidence>
<evidence type="ECO:0000313" key="5">
    <source>
        <dbReference type="Proteomes" id="UP000275078"/>
    </source>
</evidence>
<evidence type="ECO:0000256" key="2">
    <source>
        <dbReference type="SAM" id="MobiDB-lite"/>
    </source>
</evidence>
<organism evidence="4 5">
    <name type="scientific">Ascobolus immersus RN42</name>
    <dbReference type="NCBI Taxonomy" id="1160509"/>
    <lineage>
        <taxon>Eukaryota</taxon>
        <taxon>Fungi</taxon>
        <taxon>Dikarya</taxon>
        <taxon>Ascomycota</taxon>
        <taxon>Pezizomycotina</taxon>
        <taxon>Pezizomycetes</taxon>
        <taxon>Pezizales</taxon>
        <taxon>Ascobolaceae</taxon>
        <taxon>Ascobolus</taxon>
    </lineage>
</organism>
<feature type="region of interest" description="Disordered" evidence="2">
    <location>
        <begin position="1"/>
        <end position="27"/>
    </location>
</feature>
<dbReference type="Proteomes" id="UP000275078">
    <property type="component" value="Unassembled WGS sequence"/>
</dbReference>
<dbReference type="InterPro" id="IPR000571">
    <property type="entry name" value="Znf_CCCH"/>
</dbReference>
<feature type="compositionally biased region" description="Low complexity" evidence="2">
    <location>
        <begin position="59"/>
        <end position="72"/>
    </location>
</feature>
<protein>
    <recommendedName>
        <fullName evidence="3">C3H1-type domain-containing protein</fullName>
    </recommendedName>
</protein>
<gene>
    <name evidence="4" type="ORF">BJ508DRAFT_415595</name>
</gene>
<reference evidence="4 5" key="1">
    <citation type="journal article" date="2018" name="Nat. Ecol. Evol.">
        <title>Pezizomycetes genomes reveal the molecular basis of ectomycorrhizal truffle lifestyle.</title>
        <authorList>
            <person name="Murat C."/>
            <person name="Payen T."/>
            <person name="Noel B."/>
            <person name="Kuo A."/>
            <person name="Morin E."/>
            <person name="Chen J."/>
            <person name="Kohler A."/>
            <person name="Krizsan K."/>
            <person name="Balestrini R."/>
            <person name="Da Silva C."/>
            <person name="Montanini B."/>
            <person name="Hainaut M."/>
            <person name="Levati E."/>
            <person name="Barry K.W."/>
            <person name="Belfiori B."/>
            <person name="Cichocki N."/>
            <person name="Clum A."/>
            <person name="Dockter R.B."/>
            <person name="Fauchery L."/>
            <person name="Guy J."/>
            <person name="Iotti M."/>
            <person name="Le Tacon F."/>
            <person name="Lindquist E.A."/>
            <person name="Lipzen A."/>
            <person name="Malagnac F."/>
            <person name="Mello A."/>
            <person name="Molinier V."/>
            <person name="Miyauchi S."/>
            <person name="Poulain J."/>
            <person name="Riccioni C."/>
            <person name="Rubini A."/>
            <person name="Sitrit Y."/>
            <person name="Splivallo R."/>
            <person name="Traeger S."/>
            <person name="Wang M."/>
            <person name="Zifcakova L."/>
            <person name="Wipf D."/>
            <person name="Zambonelli A."/>
            <person name="Paolocci F."/>
            <person name="Nowrousian M."/>
            <person name="Ottonello S."/>
            <person name="Baldrian P."/>
            <person name="Spatafora J.W."/>
            <person name="Henrissat B."/>
            <person name="Nagy L.G."/>
            <person name="Aury J.M."/>
            <person name="Wincker P."/>
            <person name="Grigoriev I.V."/>
            <person name="Bonfante P."/>
            <person name="Martin F.M."/>
        </authorList>
    </citation>
    <scope>NUCLEOTIDE SEQUENCE [LARGE SCALE GENOMIC DNA]</scope>
    <source>
        <strain evidence="4 5">RN42</strain>
    </source>
</reference>
<dbReference type="AlphaFoldDB" id="A0A3N4IDX3"/>
<feature type="region of interest" description="Disordered" evidence="2">
    <location>
        <begin position="54"/>
        <end position="87"/>
    </location>
</feature>
<dbReference type="EMBL" id="ML119693">
    <property type="protein sequence ID" value="RPA79914.1"/>
    <property type="molecule type" value="Genomic_DNA"/>
</dbReference>
<dbReference type="GO" id="GO:0008270">
    <property type="term" value="F:zinc ion binding"/>
    <property type="evidence" value="ECO:0007669"/>
    <property type="project" value="UniProtKB-KW"/>
</dbReference>
<dbReference type="PROSITE" id="PS50103">
    <property type="entry name" value="ZF_C3H1"/>
    <property type="match status" value="1"/>
</dbReference>
<feature type="compositionally biased region" description="Low complexity" evidence="2">
    <location>
        <begin position="1"/>
        <end position="26"/>
    </location>
</feature>
<sequence length="388" mass="43032">MVTTRSSSIAPSSAAGPGPASGASSATDQALQLILERITALEQQTSQLASNNLVQQHETTPQATPRTTQPQQSNFSSAGELPSSLYPATTPFTIEEHLPNDLPISALAETSSDATIRSISQWFPSVKPEHVRAILRNEFIPTDLVKLISGPGTQGRKRKSGLILRSNTNTGAVELTDPETTEEEYHAWTFFQAWELYKGIFIWGAPASRRGQLASALAIYTHTLHRLQRSYSWSGAHAYHFAFHQFRVDDLSTLYEPESWRLVDTVLVNELCATATPSYLRLPPMSKPYTRSRYRYHPYIDSNPIPPASNAAPTSTPLTERIRFMPTNPTESNNGNSARRFPRLCDHYNSRPQGCTRQNCKFYHGCNICGKADHAAFDCTSAHASNQH</sequence>
<keyword evidence="1" id="KW-0863">Zinc-finger</keyword>
<name>A0A3N4IDX3_ASCIM</name>
<keyword evidence="1" id="KW-0862">Zinc</keyword>
<evidence type="ECO:0000256" key="1">
    <source>
        <dbReference type="PROSITE-ProRule" id="PRU00723"/>
    </source>
</evidence>
<proteinExistence type="predicted"/>
<dbReference type="OrthoDB" id="5425163at2759"/>